<dbReference type="InterPro" id="IPR058624">
    <property type="entry name" value="MdtA-like_HH"/>
</dbReference>
<dbReference type="InterPro" id="IPR058625">
    <property type="entry name" value="MdtA-like_BSH"/>
</dbReference>
<feature type="domain" description="CusB-like beta-barrel" evidence="5">
    <location>
        <begin position="317"/>
        <end position="357"/>
    </location>
</feature>
<dbReference type="EMBL" id="JBBLZC010000001">
    <property type="protein sequence ID" value="MEK0081532.1"/>
    <property type="molecule type" value="Genomic_DNA"/>
</dbReference>
<dbReference type="Proteomes" id="UP001375743">
    <property type="component" value="Unassembled WGS sequence"/>
</dbReference>
<dbReference type="Gene3D" id="1.10.287.470">
    <property type="entry name" value="Helix hairpin bin"/>
    <property type="match status" value="1"/>
</dbReference>
<feature type="domain" description="Multidrug resistance protein MdtA-like barrel-sandwich hybrid" evidence="4">
    <location>
        <begin position="118"/>
        <end position="310"/>
    </location>
</feature>
<dbReference type="PANTHER" id="PTHR30386">
    <property type="entry name" value="MEMBRANE FUSION SUBUNIT OF EMRAB-TOLC MULTIDRUG EFFLUX PUMP"/>
    <property type="match status" value="1"/>
</dbReference>
<name>A0ABU8XK04_9PROT</name>
<feature type="compositionally biased region" description="Low complexity" evidence="2">
    <location>
        <begin position="1"/>
        <end position="18"/>
    </location>
</feature>
<evidence type="ECO:0000256" key="2">
    <source>
        <dbReference type="SAM" id="MobiDB-lite"/>
    </source>
</evidence>
<gene>
    <name evidence="6" type="ORF">U1T56_00080</name>
</gene>
<evidence type="ECO:0000256" key="1">
    <source>
        <dbReference type="SAM" id="Coils"/>
    </source>
</evidence>
<keyword evidence="7" id="KW-1185">Reference proteome</keyword>
<reference evidence="6 7" key="1">
    <citation type="submission" date="2024-01" db="EMBL/GenBank/DDBJ databases">
        <title>Multi-omics insights into the function and evolution of sodium benzoate biodegradation pathways in Benzoatithermus flavus gen. nov., sp. nov. from hot spring.</title>
        <authorList>
            <person name="Hu C.-J."/>
            <person name="Li W.-J."/>
        </authorList>
    </citation>
    <scope>NUCLEOTIDE SEQUENCE [LARGE SCALE GENOMIC DNA]</scope>
    <source>
        <strain evidence="6 7">SYSU G07066</strain>
    </source>
</reference>
<dbReference type="Gene3D" id="2.40.50.100">
    <property type="match status" value="1"/>
</dbReference>
<dbReference type="InterPro" id="IPR058792">
    <property type="entry name" value="Beta-barrel_RND_2"/>
</dbReference>
<comment type="caution">
    <text evidence="6">The sequence shown here is derived from an EMBL/GenBank/DDBJ whole genome shotgun (WGS) entry which is preliminary data.</text>
</comment>
<evidence type="ECO:0000259" key="4">
    <source>
        <dbReference type="Pfam" id="PF25917"/>
    </source>
</evidence>
<evidence type="ECO:0000259" key="3">
    <source>
        <dbReference type="Pfam" id="PF25876"/>
    </source>
</evidence>
<dbReference type="Gene3D" id="2.40.30.170">
    <property type="match status" value="1"/>
</dbReference>
<sequence>MAFDQDSSAALDSDSLAQVSGGSEPTPERERVHPMARAAPAQPKAAPPAASVPAPAAPSAGPAKPAQPRRPWRRLVLVAVLAAALGYGGYEARHWWTEGRFLVGTDDAYVQADITLLAAKVSGYVASVEVADNQAVKAGDVIARIDDGDYRLALQAARDKLATQDGTIARIARQIEAAKASVARAEAQLAAARADAARAAADYARQVQLARADFASRARLDQATADRDRSEAAVRSAEAALAAERANVDVLAAQKMEAERVAGELRTAVAKAERDLSFTVIRAPIDGIVGNRAIEVGAFVQPGTRLAALVPLDSIHVDANFKETQIEGIAPGQKVRISVDAFPDRDVPGTVESIAPASGSVFSLLPPENATGNFTKIVQRVPVRIAVAPEVVREGILRPGLSVVVDVDTRSAPAASEKLAQR</sequence>
<evidence type="ECO:0000259" key="5">
    <source>
        <dbReference type="Pfam" id="PF25954"/>
    </source>
</evidence>
<dbReference type="Pfam" id="PF25876">
    <property type="entry name" value="HH_MFP_RND"/>
    <property type="match status" value="1"/>
</dbReference>
<evidence type="ECO:0000313" key="7">
    <source>
        <dbReference type="Proteomes" id="UP001375743"/>
    </source>
</evidence>
<feature type="region of interest" description="Disordered" evidence="2">
    <location>
        <begin position="1"/>
        <end position="68"/>
    </location>
</feature>
<keyword evidence="1" id="KW-0175">Coiled coil</keyword>
<dbReference type="SUPFAM" id="SSF111369">
    <property type="entry name" value="HlyD-like secretion proteins"/>
    <property type="match status" value="2"/>
</dbReference>
<feature type="domain" description="Multidrug resistance protein MdtA-like alpha-helical hairpin" evidence="3">
    <location>
        <begin position="183"/>
        <end position="247"/>
    </location>
</feature>
<dbReference type="Pfam" id="PF25954">
    <property type="entry name" value="Beta-barrel_RND_2"/>
    <property type="match status" value="1"/>
</dbReference>
<proteinExistence type="predicted"/>
<feature type="coiled-coil region" evidence="1">
    <location>
        <begin position="168"/>
        <end position="275"/>
    </location>
</feature>
<accession>A0ABU8XK04</accession>
<evidence type="ECO:0000313" key="6">
    <source>
        <dbReference type="EMBL" id="MEK0081532.1"/>
    </source>
</evidence>
<organism evidence="6 7">
    <name type="scientific">Benzoatithermus flavus</name>
    <dbReference type="NCBI Taxonomy" id="3108223"/>
    <lineage>
        <taxon>Bacteria</taxon>
        <taxon>Pseudomonadati</taxon>
        <taxon>Pseudomonadota</taxon>
        <taxon>Alphaproteobacteria</taxon>
        <taxon>Geminicoccales</taxon>
        <taxon>Geminicoccaceae</taxon>
        <taxon>Benzoatithermus</taxon>
    </lineage>
</organism>
<dbReference type="InterPro" id="IPR050739">
    <property type="entry name" value="MFP"/>
</dbReference>
<protein>
    <submittedName>
        <fullName evidence="6">HlyD family secretion protein</fullName>
    </submittedName>
</protein>
<feature type="compositionally biased region" description="Low complexity" evidence="2">
    <location>
        <begin position="35"/>
        <end position="66"/>
    </location>
</feature>
<dbReference type="Pfam" id="PF25917">
    <property type="entry name" value="BSH_RND"/>
    <property type="match status" value="1"/>
</dbReference>
<dbReference type="RefSeq" id="WP_418157386.1">
    <property type="nucleotide sequence ID" value="NZ_JBBLZC010000001.1"/>
</dbReference>
<dbReference type="PANTHER" id="PTHR30386:SF24">
    <property type="entry name" value="MULTIDRUG RESISTANCE EFFLUX PUMP"/>
    <property type="match status" value="1"/>
</dbReference>